<sequence length="284" mass="32217">MTTVKIGGVPEHFNLAWYLTLKDGEYKQENINLRWEDYPGGTGAMSEALRTGEIDMAVILTEGIIKDIAEGNPSKVVQIFVETPLIWGVHVAAGSEFKSIEDLKGKRCAISRFGSGSHLMAYINAENHGWDLDTDLNFEVIQDLEGAVKALSNGDADYFMWEKFMTKPIVDSGVFRRIDNCPTPWPCFVIAVRDEFLKANENVVKIVLEIINNTTIDFKEIPSIDRMIANRYELQLEDVQEWLSLTEWSQSHLKAATVKEVQEKLMKLDILTEQKPYSEIVKNI</sequence>
<organism evidence="5 6">
    <name type="scientific">Gelidibacter maritimus</name>
    <dbReference type="NCBI Taxonomy" id="2761487"/>
    <lineage>
        <taxon>Bacteria</taxon>
        <taxon>Pseudomonadati</taxon>
        <taxon>Bacteroidota</taxon>
        <taxon>Flavobacteriia</taxon>
        <taxon>Flavobacteriales</taxon>
        <taxon>Flavobacteriaceae</taxon>
        <taxon>Gelidibacter</taxon>
    </lineage>
</organism>
<evidence type="ECO:0000256" key="2">
    <source>
        <dbReference type="ARBA" id="ARBA00010742"/>
    </source>
</evidence>
<feature type="domain" description="Ca3427-like PBP 2" evidence="4">
    <location>
        <begin position="91"/>
        <end position="180"/>
    </location>
</feature>
<protein>
    <submittedName>
        <fullName evidence="5">ABC transporter substrate-binding protein</fullName>
    </submittedName>
</protein>
<evidence type="ECO:0000256" key="1">
    <source>
        <dbReference type="ARBA" id="ARBA00004418"/>
    </source>
</evidence>
<dbReference type="PANTHER" id="PTHR30024">
    <property type="entry name" value="ALIPHATIC SULFONATES-BINDING PROTEIN-RELATED"/>
    <property type="match status" value="1"/>
</dbReference>
<name>A0A7W2M7H1_9FLAO</name>
<dbReference type="RefSeq" id="WP_182206442.1">
    <property type="nucleotide sequence ID" value="NZ_JACGLT010000015.1"/>
</dbReference>
<dbReference type="EMBL" id="JACGLT010000015">
    <property type="protein sequence ID" value="MBA6154162.1"/>
    <property type="molecule type" value="Genomic_DNA"/>
</dbReference>
<dbReference type="Gene3D" id="3.40.190.10">
    <property type="entry name" value="Periplasmic binding protein-like II"/>
    <property type="match status" value="2"/>
</dbReference>
<proteinExistence type="inferred from homology"/>
<comment type="similarity">
    <text evidence="2">Belongs to the bacterial solute-binding protein SsuA/TauA family.</text>
</comment>
<dbReference type="Proteomes" id="UP000541857">
    <property type="component" value="Unassembled WGS sequence"/>
</dbReference>
<reference evidence="5 6" key="1">
    <citation type="submission" date="2020-07" db="EMBL/GenBank/DDBJ databases">
        <title>Bacterium isolated from marine sediment.</title>
        <authorList>
            <person name="Shang D."/>
        </authorList>
    </citation>
    <scope>NUCLEOTIDE SEQUENCE [LARGE SCALE GENOMIC DNA]</scope>
    <source>
        <strain evidence="5 6">F6074</strain>
    </source>
</reference>
<dbReference type="InterPro" id="IPR054364">
    <property type="entry name" value="Ca3427-like_PBP2"/>
</dbReference>
<evidence type="ECO:0000259" key="4">
    <source>
        <dbReference type="Pfam" id="PF22384"/>
    </source>
</evidence>
<dbReference type="Pfam" id="PF22384">
    <property type="entry name" value="PBP2_Ca3427_like"/>
    <property type="match status" value="1"/>
</dbReference>
<evidence type="ECO:0000313" key="5">
    <source>
        <dbReference type="EMBL" id="MBA6154162.1"/>
    </source>
</evidence>
<dbReference type="SUPFAM" id="SSF53850">
    <property type="entry name" value="Periplasmic binding protein-like II"/>
    <property type="match status" value="1"/>
</dbReference>
<accession>A0A7W2M7H1</accession>
<dbReference type="PANTHER" id="PTHR30024:SF47">
    <property type="entry name" value="TAURINE-BINDING PERIPLASMIC PROTEIN"/>
    <property type="match status" value="1"/>
</dbReference>
<gene>
    <name evidence="5" type="ORF">H3Z82_15660</name>
</gene>
<keyword evidence="3" id="KW-0732">Signal</keyword>
<dbReference type="AlphaFoldDB" id="A0A7W2M7H1"/>
<evidence type="ECO:0000256" key="3">
    <source>
        <dbReference type="ARBA" id="ARBA00022729"/>
    </source>
</evidence>
<comment type="caution">
    <text evidence="5">The sequence shown here is derived from an EMBL/GenBank/DDBJ whole genome shotgun (WGS) entry which is preliminary data.</text>
</comment>
<evidence type="ECO:0000313" key="6">
    <source>
        <dbReference type="Proteomes" id="UP000541857"/>
    </source>
</evidence>
<comment type="subcellular location">
    <subcellularLocation>
        <location evidence="1">Periplasm</location>
    </subcellularLocation>
</comment>
<dbReference type="GO" id="GO:0042597">
    <property type="term" value="C:periplasmic space"/>
    <property type="evidence" value="ECO:0007669"/>
    <property type="project" value="UniProtKB-SubCell"/>
</dbReference>
<dbReference type="CDD" id="cd13637">
    <property type="entry name" value="PBP2_Ca3427_like"/>
    <property type="match status" value="1"/>
</dbReference>
<keyword evidence="6" id="KW-1185">Reference proteome</keyword>